<organism evidence="2 3">
    <name type="scientific">Ramazzottius varieornatus</name>
    <name type="common">Water bear</name>
    <name type="synonym">Tardigrade</name>
    <dbReference type="NCBI Taxonomy" id="947166"/>
    <lineage>
        <taxon>Eukaryota</taxon>
        <taxon>Metazoa</taxon>
        <taxon>Ecdysozoa</taxon>
        <taxon>Tardigrada</taxon>
        <taxon>Eutardigrada</taxon>
        <taxon>Parachela</taxon>
        <taxon>Hypsibioidea</taxon>
        <taxon>Ramazzottiidae</taxon>
        <taxon>Ramazzottius</taxon>
    </lineage>
</organism>
<keyword evidence="3" id="KW-1185">Reference proteome</keyword>
<sequence length="111" mass="12733">MYVLHALDCKMALGRTTEVGTYSGFIGRPVLGLFLLCFYGPNSHLVLTLDIVNSLVDYINFCVLDCLPEYEDGLEKNLTEVLDDEQVDNEKKKKKRRSRHDLPVYTSKELF</sequence>
<gene>
    <name evidence="2" type="primary">RvY_12450-1</name>
    <name evidence="2" type="synonym">RvY_12450.1</name>
    <name evidence="2" type="ORF">RvY_12450</name>
</gene>
<dbReference type="EMBL" id="BDGG01000007">
    <property type="protein sequence ID" value="GAV01796.1"/>
    <property type="molecule type" value="Genomic_DNA"/>
</dbReference>
<feature type="region of interest" description="Disordered" evidence="1">
    <location>
        <begin position="89"/>
        <end position="111"/>
    </location>
</feature>
<comment type="caution">
    <text evidence="2">The sequence shown here is derived from an EMBL/GenBank/DDBJ whole genome shotgun (WGS) entry which is preliminary data.</text>
</comment>
<dbReference type="AlphaFoldDB" id="A0A1D1VLU3"/>
<evidence type="ECO:0000313" key="2">
    <source>
        <dbReference type="EMBL" id="GAV01796.1"/>
    </source>
</evidence>
<proteinExistence type="predicted"/>
<name>A0A1D1VLU3_RAMVA</name>
<evidence type="ECO:0000313" key="3">
    <source>
        <dbReference type="Proteomes" id="UP000186922"/>
    </source>
</evidence>
<evidence type="ECO:0000256" key="1">
    <source>
        <dbReference type="SAM" id="MobiDB-lite"/>
    </source>
</evidence>
<dbReference type="Proteomes" id="UP000186922">
    <property type="component" value="Unassembled WGS sequence"/>
</dbReference>
<protein>
    <submittedName>
        <fullName evidence="2">Uncharacterized protein</fullName>
    </submittedName>
</protein>
<reference evidence="2 3" key="1">
    <citation type="journal article" date="2016" name="Nat. Commun.">
        <title>Extremotolerant tardigrade genome and improved radiotolerance of human cultured cells by tardigrade-unique protein.</title>
        <authorList>
            <person name="Hashimoto T."/>
            <person name="Horikawa D.D."/>
            <person name="Saito Y."/>
            <person name="Kuwahara H."/>
            <person name="Kozuka-Hata H."/>
            <person name="Shin-I T."/>
            <person name="Minakuchi Y."/>
            <person name="Ohishi K."/>
            <person name="Motoyama A."/>
            <person name="Aizu T."/>
            <person name="Enomoto A."/>
            <person name="Kondo K."/>
            <person name="Tanaka S."/>
            <person name="Hara Y."/>
            <person name="Koshikawa S."/>
            <person name="Sagara H."/>
            <person name="Miura T."/>
            <person name="Yokobori S."/>
            <person name="Miyagawa K."/>
            <person name="Suzuki Y."/>
            <person name="Kubo T."/>
            <person name="Oyama M."/>
            <person name="Kohara Y."/>
            <person name="Fujiyama A."/>
            <person name="Arakawa K."/>
            <person name="Katayama T."/>
            <person name="Toyoda A."/>
            <person name="Kunieda T."/>
        </authorList>
    </citation>
    <scope>NUCLEOTIDE SEQUENCE [LARGE SCALE GENOMIC DNA]</scope>
    <source>
        <strain evidence="2 3">YOKOZUNA-1</strain>
    </source>
</reference>
<accession>A0A1D1VLU3</accession>